<evidence type="ECO:0000313" key="2">
    <source>
        <dbReference type="EMBL" id="CAB3655247.1"/>
    </source>
</evidence>
<proteinExistence type="predicted"/>
<dbReference type="EMBL" id="CADIJQ010000001">
    <property type="protein sequence ID" value="CAB3655247.1"/>
    <property type="molecule type" value="Genomic_DNA"/>
</dbReference>
<evidence type="ECO:0000256" key="1">
    <source>
        <dbReference type="SAM" id="SignalP"/>
    </source>
</evidence>
<feature type="chain" id="PRO_5028949296" evidence="1">
    <location>
        <begin position="26"/>
        <end position="203"/>
    </location>
</feature>
<evidence type="ECO:0000313" key="3">
    <source>
        <dbReference type="Proteomes" id="UP000494269"/>
    </source>
</evidence>
<organism evidence="2 3">
    <name type="scientific">Achromobacter kerstersii</name>
    <dbReference type="NCBI Taxonomy" id="1353890"/>
    <lineage>
        <taxon>Bacteria</taxon>
        <taxon>Pseudomonadati</taxon>
        <taxon>Pseudomonadota</taxon>
        <taxon>Betaproteobacteria</taxon>
        <taxon>Burkholderiales</taxon>
        <taxon>Alcaligenaceae</taxon>
        <taxon>Achromobacter</taxon>
    </lineage>
</organism>
<reference evidence="2 3" key="1">
    <citation type="submission" date="2020-04" db="EMBL/GenBank/DDBJ databases">
        <authorList>
            <person name="De Canck E."/>
        </authorList>
    </citation>
    <scope>NUCLEOTIDE SEQUENCE [LARGE SCALE GENOMIC DNA]</scope>
    <source>
        <strain evidence="2 3">LMG 3441</strain>
    </source>
</reference>
<feature type="signal peptide" evidence="1">
    <location>
        <begin position="1"/>
        <end position="25"/>
    </location>
</feature>
<dbReference type="RefSeq" id="WP_254600390.1">
    <property type="nucleotide sequence ID" value="NZ_CADIJQ010000001.1"/>
</dbReference>
<gene>
    <name evidence="2" type="ORF">LMG3441_00258</name>
</gene>
<dbReference type="Proteomes" id="UP000494269">
    <property type="component" value="Unassembled WGS sequence"/>
</dbReference>
<name>A0A6S6Z8L7_9BURK</name>
<accession>A0A6S6Z8L7</accession>
<keyword evidence="1" id="KW-0732">Signal</keyword>
<dbReference type="AlphaFoldDB" id="A0A6S6Z8L7"/>
<sequence length="203" mass="22291">MFILKLKAALLISALNALALAPAHAAAPRSVDARTFDIAGVKTGMDYDEAVAAAAKNFNVSKSEIKAGYATVDPVTNTKTPKDFSYRKDGVELVVHFEPRVPVDKQRPLVVSQINYEMPWTPANKDAMAQAVVQKYGRQSNYPNDLSLEWCTKPSSNPGMGCSTDMTQAVLKYSGVTVHLYDPAWTNARMEFMNQSNARKPSF</sequence>
<keyword evidence="3" id="KW-1185">Reference proteome</keyword>
<protein>
    <submittedName>
        <fullName evidence="2">Uncharacterized protein</fullName>
    </submittedName>
</protein>